<evidence type="ECO:0000256" key="1">
    <source>
        <dbReference type="SAM" id="MobiDB-lite"/>
    </source>
</evidence>
<dbReference type="AlphaFoldDB" id="A0A8K0R1P6"/>
<dbReference type="EMBL" id="JAGMVJ010000014">
    <property type="protein sequence ID" value="KAH7082131.1"/>
    <property type="molecule type" value="Genomic_DNA"/>
</dbReference>
<protein>
    <submittedName>
        <fullName evidence="2">Uncharacterized protein</fullName>
    </submittedName>
</protein>
<gene>
    <name evidence="2" type="ORF">FB567DRAFT_99039</name>
</gene>
<evidence type="ECO:0000313" key="3">
    <source>
        <dbReference type="Proteomes" id="UP000813461"/>
    </source>
</evidence>
<reference evidence="2" key="1">
    <citation type="journal article" date="2021" name="Nat. Commun.">
        <title>Genetic determinants of endophytism in the Arabidopsis root mycobiome.</title>
        <authorList>
            <person name="Mesny F."/>
            <person name="Miyauchi S."/>
            <person name="Thiergart T."/>
            <person name="Pickel B."/>
            <person name="Atanasova L."/>
            <person name="Karlsson M."/>
            <person name="Huettel B."/>
            <person name="Barry K.W."/>
            <person name="Haridas S."/>
            <person name="Chen C."/>
            <person name="Bauer D."/>
            <person name="Andreopoulos W."/>
            <person name="Pangilinan J."/>
            <person name="LaButti K."/>
            <person name="Riley R."/>
            <person name="Lipzen A."/>
            <person name="Clum A."/>
            <person name="Drula E."/>
            <person name="Henrissat B."/>
            <person name="Kohler A."/>
            <person name="Grigoriev I.V."/>
            <person name="Martin F.M."/>
            <person name="Hacquard S."/>
        </authorList>
    </citation>
    <scope>NUCLEOTIDE SEQUENCE</scope>
    <source>
        <strain evidence="2">MPI-SDFR-AT-0120</strain>
    </source>
</reference>
<dbReference type="Proteomes" id="UP000813461">
    <property type="component" value="Unassembled WGS sequence"/>
</dbReference>
<evidence type="ECO:0000313" key="2">
    <source>
        <dbReference type="EMBL" id="KAH7082131.1"/>
    </source>
</evidence>
<sequence>MHCTEQRGKAVGSDGKTETAGKCLARRACSAYLKRSLGTLVQALVCAMRAAAALRERGPVCFEPKRADEGLACWRVHCESWTPSGQATSNASNDVGLSVCGSHRGCTPSSCAGQNYAAAWLKLASPPQRTPPRLSNAAANGSSTRRTGRIIPSRPSHRSAALRPANLACPKRGMVRVDAPYWHRLVRPAHLCWPLPCARGATPNASMEMLLRYAARWRVPQLWSRRQSSAAHKGEAESVHG</sequence>
<proteinExistence type="predicted"/>
<comment type="caution">
    <text evidence="2">The sequence shown here is derived from an EMBL/GenBank/DDBJ whole genome shotgun (WGS) entry which is preliminary data.</text>
</comment>
<accession>A0A8K0R1P6</accession>
<feature type="region of interest" description="Disordered" evidence="1">
    <location>
        <begin position="127"/>
        <end position="159"/>
    </location>
</feature>
<organism evidence="2 3">
    <name type="scientific">Paraphoma chrysanthemicola</name>
    <dbReference type="NCBI Taxonomy" id="798071"/>
    <lineage>
        <taxon>Eukaryota</taxon>
        <taxon>Fungi</taxon>
        <taxon>Dikarya</taxon>
        <taxon>Ascomycota</taxon>
        <taxon>Pezizomycotina</taxon>
        <taxon>Dothideomycetes</taxon>
        <taxon>Pleosporomycetidae</taxon>
        <taxon>Pleosporales</taxon>
        <taxon>Pleosporineae</taxon>
        <taxon>Phaeosphaeriaceae</taxon>
        <taxon>Paraphoma</taxon>
    </lineage>
</organism>
<keyword evidence="3" id="KW-1185">Reference proteome</keyword>
<name>A0A8K0R1P6_9PLEO</name>